<protein>
    <submittedName>
        <fullName evidence="1">Uncharacterized protein</fullName>
    </submittedName>
</protein>
<reference evidence="1 2" key="1">
    <citation type="submission" date="2024-12" db="EMBL/GenBank/DDBJ databases">
        <title>The unique morphological basis and parallel evolutionary history of personate flowers in Penstemon.</title>
        <authorList>
            <person name="Depatie T.H."/>
            <person name="Wessinger C.A."/>
        </authorList>
    </citation>
    <scope>NUCLEOTIDE SEQUENCE [LARGE SCALE GENOMIC DNA]</scope>
    <source>
        <strain evidence="1">WTNN_2</strain>
        <tissue evidence="1">Leaf</tissue>
    </source>
</reference>
<evidence type="ECO:0000313" key="2">
    <source>
        <dbReference type="Proteomes" id="UP001634393"/>
    </source>
</evidence>
<accession>A0ABD3S465</accession>
<sequence>MREISAMVKRGLINGLSVKTQEFSKCLVDMKNAMRDEFSGLSLFVSGVMEMDEMLTFKWPVCVKRNMSKCMIFRLSLEIDKEDDDEDGYGEEIDNVMTPHFLMVWILFEVEKARQLPIKDQPYLDSFS</sequence>
<evidence type="ECO:0000313" key="1">
    <source>
        <dbReference type="EMBL" id="KAL3819289.1"/>
    </source>
</evidence>
<dbReference type="Proteomes" id="UP001634393">
    <property type="component" value="Unassembled WGS sequence"/>
</dbReference>
<gene>
    <name evidence="1" type="ORF">ACJIZ3_005194</name>
</gene>
<name>A0ABD3S465_9LAMI</name>
<dbReference type="AlphaFoldDB" id="A0ABD3S465"/>
<comment type="caution">
    <text evidence="1">The sequence shown here is derived from an EMBL/GenBank/DDBJ whole genome shotgun (WGS) entry which is preliminary data.</text>
</comment>
<organism evidence="1 2">
    <name type="scientific">Penstemon smallii</name>
    <dbReference type="NCBI Taxonomy" id="265156"/>
    <lineage>
        <taxon>Eukaryota</taxon>
        <taxon>Viridiplantae</taxon>
        <taxon>Streptophyta</taxon>
        <taxon>Embryophyta</taxon>
        <taxon>Tracheophyta</taxon>
        <taxon>Spermatophyta</taxon>
        <taxon>Magnoliopsida</taxon>
        <taxon>eudicotyledons</taxon>
        <taxon>Gunneridae</taxon>
        <taxon>Pentapetalae</taxon>
        <taxon>asterids</taxon>
        <taxon>lamiids</taxon>
        <taxon>Lamiales</taxon>
        <taxon>Plantaginaceae</taxon>
        <taxon>Cheloneae</taxon>
        <taxon>Penstemon</taxon>
    </lineage>
</organism>
<dbReference type="EMBL" id="JBJXBP010000007">
    <property type="protein sequence ID" value="KAL3819289.1"/>
    <property type="molecule type" value="Genomic_DNA"/>
</dbReference>
<proteinExistence type="predicted"/>
<keyword evidence="2" id="KW-1185">Reference proteome</keyword>